<keyword evidence="4 8" id="KW-1003">Cell membrane</keyword>
<dbReference type="Pfam" id="PF00884">
    <property type="entry name" value="Sulfatase"/>
    <property type="match status" value="1"/>
</dbReference>
<dbReference type="GO" id="GO:0046872">
    <property type="term" value="F:metal ion binding"/>
    <property type="evidence" value="ECO:0007669"/>
    <property type="project" value="UniProtKB-KW"/>
</dbReference>
<dbReference type="Proteomes" id="UP000628775">
    <property type="component" value="Unassembled WGS sequence"/>
</dbReference>
<dbReference type="PANTHER" id="PTHR47371">
    <property type="entry name" value="LIPOTEICHOIC ACID SYNTHASE"/>
    <property type="match status" value="1"/>
</dbReference>
<dbReference type="Gene3D" id="3.40.720.10">
    <property type="entry name" value="Alkaline Phosphatase, subunit A"/>
    <property type="match status" value="1"/>
</dbReference>
<dbReference type="GO" id="GO:0016740">
    <property type="term" value="F:transferase activity"/>
    <property type="evidence" value="ECO:0007669"/>
    <property type="project" value="UniProtKB-KW"/>
</dbReference>
<dbReference type="GO" id="GO:0005886">
    <property type="term" value="C:plasma membrane"/>
    <property type="evidence" value="ECO:0007669"/>
    <property type="project" value="UniProtKB-SubCell"/>
</dbReference>
<dbReference type="InterPro" id="IPR017850">
    <property type="entry name" value="Alkaline_phosphatase_core_sf"/>
</dbReference>
<feature type="binding site" evidence="11">
    <location>
        <position position="476"/>
    </location>
    <ligand>
        <name>Mn(2+)</name>
        <dbReference type="ChEBI" id="CHEBI:29035"/>
    </ligand>
</feature>
<feature type="binding site" evidence="11">
    <location>
        <position position="477"/>
    </location>
    <ligand>
        <name>Mn(2+)</name>
        <dbReference type="ChEBI" id="CHEBI:29035"/>
    </ligand>
</feature>
<protein>
    <submittedName>
        <fullName evidence="15">Phosphoglycerol transferase</fullName>
    </submittedName>
</protein>
<feature type="compositionally biased region" description="Basic and acidic residues" evidence="12">
    <location>
        <begin position="647"/>
        <end position="661"/>
    </location>
</feature>
<feature type="transmembrane region" description="Helical" evidence="13">
    <location>
        <begin position="75"/>
        <end position="97"/>
    </location>
</feature>
<dbReference type="EMBL" id="BMIR01000010">
    <property type="protein sequence ID" value="GGE44198.1"/>
    <property type="molecule type" value="Genomic_DNA"/>
</dbReference>
<keyword evidence="16" id="KW-1185">Reference proteome</keyword>
<feature type="transmembrane region" description="Helical" evidence="13">
    <location>
        <begin position="129"/>
        <end position="146"/>
    </location>
</feature>
<keyword evidence="15" id="KW-0808">Transferase</keyword>
<keyword evidence="5 13" id="KW-0812">Transmembrane</keyword>
<dbReference type="PANTHER" id="PTHR47371:SF3">
    <property type="entry name" value="PHOSPHOGLYCEROL TRANSFERASE I"/>
    <property type="match status" value="1"/>
</dbReference>
<evidence type="ECO:0000256" key="11">
    <source>
        <dbReference type="PIRSR" id="PIRSR005091-3"/>
    </source>
</evidence>
<evidence type="ECO:0000256" key="7">
    <source>
        <dbReference type="ARBA" id="ARBA00023136"/>
    </source>
</evidence>
<reference evidence="15" key="2">
    <citation type="submission" date="2020-09" db="EMBL/GenBank/DDBJ databases">
        <authorList>
            <person name="Sun Q."/>
            <person name="Zhou Y."/>
        </authorList>
    </citation>
    <scope>NUCLEOTIDE SEQUENCE</scope>
    <source>
        <strain evidence="15">CGMCC 1.15371</strain>
    </source>
</reference>
<evidence type="ECO:0000313" key="16">
    <source>
        <dbReference type="Proteomes" id="UP000628775"/>
    </source>
</evidence>
<keyword evidence="10" id="KW-0464">Manganese</keyword>
<evidence type="ECO:0000259" key="14">
    <source>
        <dbReference type="Pfam" id="PF00884"/>
    </source>
</evidence>
<sequence>MSFTKTLNKWLNKHYTFYFIAVVLLWIKTYIVYRQEFKLGIDNDLQKFLLFINPISSSLFFLGFALFFKGKLRLWAILIIDFILSFLLYANVVYYRFFNDFITVPVLSQSSNFGQLGDSTVANMSWGDIFYFFDTIILLILILSRVIKTQSRIQRRGILSVFVFAVMIFCANLGLAEGDRPQLLSRTFDRNYLVKYLGAYNFSIYDIITSARSSAQRAFADSNDLSDIENFTKSNYTPPNPKLFGKAKGMNVIYISLESLETFAVDQKIDGKKVMPFLSSLEKDPNTFYFDNFFHQVGQGKTSDAEFMMANSLYPLPQGAVFTQKANNTYQAQPQILVNHGYTTATLHGNYKTFWNRDEMYKPFGIQKFFDANYYDMKPENVINYGMKDKPMFKESMKYLENMKQPFDAKIITLSNHFPFELDKKDIDFPAANTSDKVVNQYFQTAHYLDEAIQQFFNDLKKDGLYDHTVVVMYGDHYGISTNHNAGMQKIMGQKITSYENAQLQRVPLFIHVPGVKGGVKHTYGGEVDVRPTVLHLLGIDTKDYISFGSDLLSPNHRQIVPFRNGDVMTPKYSSVGGKCYTNPDGKLVSKTYCKDYSNFAKQALDYSDKVVYGDLLRFHKVKGFTPPDRTKIDYTSDQTAGMNIPDSEKTMSSDGDDSNK</sequence>
<evidence type="ECO:0000256" key="1">
    <source>
        <dbReference type="ARBA" id="ARBA00004651"/>
    </source>
</evidence>
<name>A0A8J2YI42_9BACL</name>
<dbReference type="Gene3D" id="3.30.1120.170">
    <property type="match status" value="1"/>
</dbReference>
<accession>A0A8J2YI42</accession>
<keyword evidence="6 13" id="KW-1133">Transmembrane helix</keyword>
<comment type="similarity">
    <text evidence="3 8">Belongs to the LTA synthase family.</text>
</comment>
<reference evidence="15" key="1">
    <citation type="journal article" date="2014" name="Int. J. Syst. Evol. Microbiol.">
        <title>Complete genome sequence of Corynebacterium casei LMG S-19264T (=DSM 44701T), isolated from a smear-ripened cheese.</title>
        <authorList>
            <consortium name="US DOE Joint Genome Institute (JGI-PGF)"/>
            <person name="Walter F."/>
            <person name="Albersmeier A."/>
            <person name="Kalinowski J."/>
            <person name="Ruckert C."/>
        </authorList>
    </citation>
    <scope>NUCLEOTIDE SEQUENCE</scope>
    <source>
        <strain evidence="15">CGMCC 1.15371</strain>
    </source>
</reference>
<comment type="subcellular location">
    <subcellularLocation>
        <location evidence="1">Cell membrane</location>
        <topology evidence="1">Multi-pass membrane protein</topology>
    </subcellularLocation>
</comment>
<keyword evidence="10" id="KW-0479">Metal-binding</keyword>
<comment type="pathway">
    <text evidence="2">Cell wall biogenesis; lipoteichoic acid biosynthesis.</text>
</comment>
<feature type="active site" evidence="9">
    <location>
        <position position="302"/>
    </location>
</feature>
<evidence type="ECO:0000256" key="9">
    <source>
        <dbReference type="PIRSR" id="PIRSR005091-1"/>
    </source>
</evidence>
<proteinExistence type="inferred from homology"/>
<feature type="binding site" evidence="11">
    <location>
        <position position="258"/>
    </location>
    <ligand>
        <name>Mn(2+)</name>
        <dbReference type="ChEBI" id="CHEBI:29035"/>
    </ligand>
</feature>
<dbReference type="RefSeq" id="WP_188694082.1">
    <property type="nucleotide sequence ID" value="NZ_BMIR01000010.1"/>
</dbReference>
<dbReference type="CDD" id="cd16015">
    <property type="entry name" value="LTA_synthase"/>
    <property type="match status" value="1"/>
</dbReference>
<dbReference type="PIRSF" id="PIRSF005091">
    <property type="entry name" value="Mmb_sulf_HI1246"/>
    <property type="match status" value="1"/>
</dbReference>
<feature type="transmembrane region" description="Helical" evidence="13">
    <location>
        <begin position="158"/>
        <end position="176"/>
    </location>
</feature>
<dbReference type="AlphaFoldDB" id="A0A8J2YI42"/>
<evidence type="ECO:0000256" key="5">
    <source>
        <dbReference type="ARBA" id="ARBA00022692"/>
    </source>
</evidence>
<evidence type="ECO:0000256" key="3">
    <source>
        <dbReference type="ARBA" id="ARBA00009983"/>
    </source>
</evidence>
<comment type="caution">
    <text evidence="15">The sequence shown here is derived from an EMBL/GenBank/DDBJ whole genome shotgun (WGS) entry which is preliminary data.</text>
</comment>
<feature type="region of interest" description="Disordered" evidence="12">
    <location>
        <begin position="633"/>
        <end position="661"/>
    </location>
</feature>
<evidence type="ECO:0000256" key="2">
    <source>
        <dbReference type="ARBA" id="ARBA00004936"/>
    </source>
</evidence>
<evidence type="ECO:0000256" key="12">
    <source>
        <dbReference type="SAM" id="MobiDB-lite"/>
    </source>
</evidence>
<feature type="binding site" evidence="10">
    <location>
        <position position="417"/>
    </location>
    <ligand>
        <name>substrate</name>
    </ligand>
</feature>
<evidence type="ECO:0000256" key="13">
    <source>
        <dbReference type="SAM" id="Phobius"/>
    </source>
</evidence>
<feature type="domain" description="Sulfatase N-terminal" evidence="14">
    <location>
        <begin position="251"/>
        <end position="540"/>
    </location>
</feature>
<dbReference type="InterPro" id="IPR050448">
    <property type="entry name" value="OpgB/LTA_synthase_biosynth"/>
</dbReference>
<evidence type="ECO:0000313" key="15">
    <source>
        <dbReference type="EMBL" id="GGE44198.1"/>
    </source>
</evidence>
<organism evidence="15 16">
    <name type="scientific">Pullulanibacillus camelliae</name>
    <dbReference type="NCBI Taxonomy" id="1707096"/>
    <lineage>
        <taxon>Bacteria</taxon>
        <taxon>Bacillati</taxon>
        <taxon>Bacillota</taxon>
        <taxon>Bacilli</taxon>
        <taxon>Bacillales</taxon>
        <taxon>Sporolactobacillaceae</taxon>
        <taxon>Pullulanibacillus</taxon>
    </lineage>
</organism>
<evidence type="ECO:0000256" key="8">
    <source>
        <dbReference type="PIRNR" id="PIRNR005091"/>
    </source>
</evidence>
<keyword evidence="7 8" id="KW-0472">Membrane</keyword>
<evidence type="ECO:0000256" key="10">
    <source>
        <dbReference type="PIRSR" id="PIRSR005091-2"/>
    </source>
</evidence>
<feature type="transmembrane region" description="Helical" evidence="13">
    <location>
        <begin position="15"/>
        <end position="33"/>
    </location>
</feature>
<evidence type="ECO:0000256" key="6">
    <source>
        <dbReference type="ARBA" id="ARBA00022989"/>
    </source>
</evidence>
<feature type="binding site" evidence="11">
    <location>
        <position position="302"/>
    </location>
    <ligand>
        <name>Mn(2+)</name>
        <dbReference type="ChEBI" id="CHEBI:29035"/>
    </ligand>
</feature>
<feature type="transmembrane region" description="Helical" evidence="13">
    <location>
        <begin position="48"/>
        <end position="68"/>
    </location>
</feature>
<gene>
    <name evidence="15" type="ORF">GCM10011391_23740</name>
</gene>
<dbReference type="SUPFAM" id="SSF53649">
    <property type="entry name" value="Alkaline phosphatase-like"/>
    <property type="match status" value="1"/>
</dbReference>
<dbReference type="InterPro" id="IPR000917">
    <property type="entry name" value="Sulfatase_N"/>
</dbReference>
<dbReference type="InterPro" id="IPR012160">
    <property type="entry name" value="LtaS-like"/>
</dbReference>
<evidence type="ECO:0000256" key="4">
    <source>
        <dbReference type="ARBA" id="ARBA00022475"/>
    </source>
</evidence>